<protein>
    <submittedName>
        <fullName evidence="1">Uncharacterized protein</fullName>
    </submittedName>
</protein>
<dbReference type="Proteomes" id="UP000003656">
    <property type="component" value="Unassembled WGS sequence"/>
</dbReference>
<dbReference type="AlphaFoldDB" id="D1NTC3"/>
<sequence>MPEIMNAAVSTPSYVVNTAAFVIRHSFIIVICSRSCTPSSAAAAAHRQSQCAAICSD</sequence>
<proteinExistence type="predicted"/>
<dbReference type="EMBL" id="ABXB03000002">
    <property type="protein sequence ID" value="EFA22977.1"/>
    <property type="molecule type" value="Genomic_DNA"/>
</dbReference>
<name>D1NTC3_9BIFI</name>
<comment type="caution">
    <text evidence="1">The sequence shown here is derived from an EMBL/GenBank/DDBJ whole genome shotgun (WGS) entry which is preliminary data.</text>
</comment>
<reference evidence="1 2" key="1">
    <citation type="submission" date="2009-11" db="EMBL/GenBank/DDBJ databases">
        <authorList>
            <person name="Weinstock G."/>
            <person name="Sodergren E."/>
            <person name="Clifton S."/>
            <person name="Fulton L."/>
            <person name="Fulton B."/>
            <person name="Courtney L."/>
            <person name="Fronick C."/>
            <person name="Harrison M."/>
            <person name="Strong C."/>
            <person name="Farmer C."/>
            <person name="Delahaunty K."/>
            <person name="Markovic C."/>
            <person name="Hall O."/>
            <person name="Minx P."/>
            <person name="Tomlinson C."/>
            <person name="Mitreva M."/>
            <person name="Nelson J."/>
            <person name="Hou S."/>
            <person name="Wollam A."/>
            <person name="Pepin K.H."/>
            <person name="Johnson M."/>
            <person name="Bhonagiri V."/>
            <person name="Nash W.E."/>
            <person name="Warren W."/>
            <person name="Chinwalla A."/>
            <person name="Mardis E.R."/>
            <person name="Wilson R.K."/>
        </authorList>
    </citation>
    <scope>NUCLEOTIDE SEQUENCE [LARGE SCALE GENOMIC DNA]</scope>
    <source>
        <strain evidence="1 2">DSM 20093</strain>
    </source>
</reference>
<accession>D1NTC3</accession>
<gene>
    <name evidence="1" type="ORF">BIFGAL_03080</name>
</gene>
<evidence type="ECO:0000313" key="1">
    <source>
        <dbReference type="EMBL" id="EFA22977.1"/>
    </source>
</evidence>
<evidence type="ECO:0000313" key="2">
    <source>
        <dbReference type="Proteomes" id="UP000003656"/>
    </source>
</evidence>
<organism evidence="1 2">
    <name type="scientific">Bifidobacterium gallicum DSM 20093 = LMG 11596</name>
    <dbReference type="NCBI Taxonomy" id="561180"/>
    <lineage>
        <taxon>Bacteria</taxon>
        <taxon>Bacillati</taxon>
        <taxon>Actinomycetota</taxon>
        <taxon>Actinomycetes</taxon>
        <taxon>Bifidobacteriales</taxon>
        <taxon>Bifidobacteriaceae</taxon>
        <taxon>Bifidobacterium</taxon>
    </lineage>
</organism>